<protein>
    <recommendedName>
        <fullName evidence="4">Collagen triple helix repeat-containing protein</fullName>
    </recommendedName>
</protein>
<evidence type="ECO:0000313" key="3">
    <source>
        <dbReference type="Proteomes" id="UP001185092"/>
    </source>
</evidence>
<dbReference type="PANTHER" id="PTHR24637">
    <property type="entry name" value="COLLAGEN"/>
    <property type="match status" value="1"/>
</dbReference>
<dbReference type="AlphaFoldDB" id="A0AAE3XPY8"/>
<dbReference type="Pfam" id="PF01391">
    <property type="entry name" value="Collagen"/>
    <property type="match status" value="1"/>
</dbReference>
<dbReference type="InterPro" id="IPR008160">
    <property type="entry name" value="Collagen"/>
</dbReference>
<feature type="compositionally biased region" description="Low complexity" evidence="1">
    <location>
        <begin position="1"/>
        <end position="19"/>
    </location>
</feature>
<accession>A0AAE3XPY8</accession>
<comment type="caution">
    <text evidence="2">The sequence shown here is derived from an EMBL/GenBank/DDBJ whole genome shotgun (WGS) entry which is preliminary data.</text>
</comment>
<dbReference type="Proteomes" id="UP001185092">
    <property type="component" value="Unassembled WGS sequence"/>
</dbReference>
<organism evidence="2 3">
    <name type="scientific">Aureibacter tunicatorum</name>
    <dbReference type="NCBI Taxonomy" id="866807"/>
    <lineage>
        <taxon>Bacteria</taxon>
        <taxon>Pseudomonadati</taxon>
        <taxon>Bacteroidota</taxon>
        <taxon>Cytophagia</taxon>
        <taxon>Cytophagales</taxon>
        <taxon>Persicobacteraceae</taxon>
        <taxon>Aureibacter</taxon>
    </lineage>
</organism>
<reference evidence="2" key="1">
    <citation type="submission" date="2023-07" db="EMBL/GenBank/DDBJ databases">
        <title>Genomic Encyclopedia of Type Strains, Phase IV (KMG-IV): sequencing the most valuable type-strain genomes for metagenomic binning, comparative biology and taxonomic classification.</title>
        <authorList>
            <person name="Goeker M."/>
        </authorList>
    </citation>
    <scope>NUCLEOTIDE SEQUENCE</scope>
    <source>
        <strain evidence="2">DSM 26174</strain>
    </source>
</reference>
<dbReference type="EMBL" id="JAVDQD010000013">
    <property type="protein sequence ID" value="MDR6241881.1"/>
    <property type="molecule type" value="Genomic_DNA"/>
</dbReference>
<dbReference type="PANTHER" id="PTHR24637:SF428">
    <property type="entry name" value="SCAVENGER RECEPTOR CLASS A MEMBER 3"/>
    <property type="match status" value="1"/>
</dbReference>
<proteinExistence type="predicted"/>
<feature type="region of interest" description="Disordered" evidence="1">
    <location>
        <begin position="1"/>
        <end position="81"/>
    </location>
</feature>
<keyword evidence="3" id="KW-1185">Reference proteome</keyword>
<name>A0AAE3XPY8_9BACT</name>
<evidence type="ECO:0000256" key="1">
    <source>
        <dbReference type="SAM" id="MobiDB-lite"/>
    </source>
</evidence>
<evidence type="ECO:0008006" key="4">
    <source>
        <dbReference type="Google" id="ProtNLM"/>
    </source>
</evidence>
<dbReference type="RefSeq" id="WP_309943053.1">
    <property type="nucleotide sequence ID" value="NZ_AP025310.1"/>
</dbReference>
<gene>
    <name evidence="2" type="ORF">HNQ88_004968</name>
</gene>
<sequence length="177" mass="18701">MCDEGQAGVPGAEGPPGVEYTKYGRDGAPGERGYPGLRGPVGPPGDHGSQGSPGPVGELGPPGAQGDQGSPGEKGAKGSPGTAIIGRMKIVKAEKLTDGEIAHFTKILHRRGLYSADRHIDLRNIYNKEILCRNGDKILLSNGKITAWNVKHIENKQYKFTDILTADATTPYPTSNE</sequence>
<evidence type="ECO:0000313" key="2">
    <source>
        <dbReference type="EMBL" id="MDR6241881.1"/>
    </source>
</evidence>